<dbReference type="Proteomes" id="UP001219037">
    <property type="component" value="Chromosome"/>
</dbReference>
<evidence type="ECO:0000313" key="2">
    <source>
        <dbReference type="Proteomes" id="UP001219037"/>
    </source>
</evidence>
<reference evidence="1 2" key="1">
    <citation type="submission" date="2023-04" db="EMBL/GenBank/DDBJ databases">
        <title>Funneling lignin-derived compounds into biodiesel using alkali-halophilic Citricoccus sp. P2.</title>
        <authorList>
            <person name="Luo C.-B."/>
        </authorList>
    </citation>
    <scope>NUCLEOTIDE SEQUENCE [LARGE SCALE GENOMIC DNA]</scope>
    <source>
        <strain evidence="1 2">P2</strain>
    </source>
</reference>
<dbReference type="EMBL" id="CP121252">
    <property type="protein sequence ID" value="WFP17766.1"/>
    <property type="molecule type" value="Genomic_DNA"/>
</dbReference>
<dbReference type="RefSeq" id="WP_278159485.1">
    <property type="nucleotide sequence ID" value="NZ_CP121252.1"/>
</dbReference>
<evidence type="ECO:0008006" key="3">
    <source>
        <dbReference type="Google" id="ProtNLM"/>
    </source>
</evidence>
<keyword evidence="2" id="KW-1185">Reference proteome</keyword>
<name>A0ABY8H9C4_9MICC</name>
<evidence type="ECO:0000313" key="1">
    <source>
        <dbReference type="EMBL" id="WFP17766.1"/>
    </source>
</evidence>
<organism evidence="1 2">
    <name type="scientific">Citricoccus muralis</name>
    <dbReference type="NCBI Taxonomy" id="169134"/>
    <lineage>
        <taxon>Bacteria</taxon>
        <taxon>Bacillati</taxon>
        <taxon>Actinomycetota</taxon>
        <taxon>Actinomycetes</taxon>
        <taxon>Micrococcales</taxon>
        <taxon>Micrococcaceae</taxon>
        <taxon>Citricoccus</taxon>
    </lineage>
</organism>
<protein>
    <recommendedName>
        <fullName evidence="3">Asparagine synthase</fullName>
    </recommendedName>
</protein>
<sequence length="736" mass="82236">MSSSELAPPVALLVPSNATALTRQPARREWPAQSPIVEFSGVTYGAQHANNGRFGDNNLDSATNLGEIRDSLGEWVSVVAQNNEESDEFLVLADRFAYKATYYSHVPGEGLLLSDSFDAVSQALTSRARRLDLDLENYVTTIISNVPTFRNPISSSTMVTQISLLEPDEAIEITPNTARIVDRSVVGGTHDIQDYTHAIQKGIEFAQQLLQHVSTQEGLEKRLTLSGGVDSRLALALLYAAGVHHDFQIFTEDPRTWSNNKTIDIIKRDIQISNAIREAMGMQWWIPPASQPGPSSLAHSLASHQAISSNLYYQFESNASAEPYPSATLTVRGGGGELLRSTRGGSNMSRHFRKVFNGGESQPSSVCHWIASTYIDTGKVSAGFTDFAVRYLANSIGETDAPSLEQRLNEYYFRTRNRAHFSIYHRELLKNDHTLQILSNPFFLRAGQLISFQEKANGKLVKDIFNLTAPHLLDYAFEDDTWTQRLASPGAQKVSKTDNSWIYSYDHQVKVKTDPITNVHRSGRDSNQILRNNETQLLINYLKEGFVEIENFSDPRAAAHLRNQHDLVLHSIMRGRNDLHNTTVKMLSAVTPLLLNRGLLEGSYDELRVSSSASPSRSLWRSESQCLVNTGVKASAPIPSILDTFIMQPTICYKNNCVIVDCRPIHSREAEMHFAVYLMRDDERVSESWYKPSPVHSFPGSLEPGTYSAIAFARYATQDRPLFQERSHSLKITTSH</sequence>
<gene>
    <name evidence="1" type="ORF">P8192_06630</name>
</gene>
<accession>A0ABY8H9C4</accession>
<proteinExistence type="predicted"/>